<dbReference type="SUPFAM" id="SSF52058">
    <property type="entry name" value="L domain-like"/>
    <property type="match status" value="1"/>
</dbReference>
<dbReference type="InterPro" id="IPR007111">
    <property type="entry name" value="NACHT_NTPase"/>
</dbReference>
<keyword evidence="1" id="KW-0547">Nucleotide-binding</keyword>
<comment type="caution">
    <text evidence="4">The sequence shown here is derived from an EMBL/GenBank/DDBJ whole genome shotgun (WGS) entry which is preliminary data.</text>
</comment>
<dbReference type="Pfam" id="PF05729">
    <property type="entry name" value="NACHT"/>
    <property type="match status" value="1"/>
</dbReference>
<proteinExistence type="predicted"/>
<evidence type="ECO:0000313" key="5">
    <source>
        <dbReference type="Proteomes" id="UP000640052"/>
    </source>
</evidence>
<organism evidence="4 5">
    <name type="scientific">Acrocarpospora phusangensis</name>
    <dbReference type="NCBI Taxonomy" id="1070424"/>
    <lineage>
        <taxon>Bacteria</taxon>
        <taxon>Bacillati</taxon>
        <taxon>Actinomycetota</taxon>
        <taxon>Actinomycetes</taxon>
        <taxon>Streptosporangiales</taxon>
        <taxon>Streptosporangiaceae</taxon>
        <taxon>Acrocarpospora</taxon>
    </lineage>
</organism>
<dbReference type="PANTHER" id="PTHR46844:SF1">
    <property type="entry name" value="SLR5058 PROTEIN"/>
    <property type="match status" value="1"/>
</dbReference>
<dbReference type="Pfam" id="PF22733">
    <property type="entry name" value="NNH1"/>
    <property type="match status" value="1"/>
</dbReference>
<dbReference type="Proteomes" id="UP000640052">
    <property type="component" value="Unassembled WGS sequence"/>
</dbReference>
<dbReference type="PROSITE" id="PS50837">
    <property type="entry name" value="NACHT"/>
    <property type="match status" value="1"/>
</dbReference>
<dbReference type="InterPro" id="IPR032675">
    <property type="entry name" value="LRR_dom_sf"/>
</dbReference>
<dbReference type="InterPro" id="IPR054547">
    <property type="entry name" value="NNH1"/>
</dbReference>
<dbReference type="InterPro" id="IPR027417">
    <property type="entry name" value="P-loop_NTPase"/>
</dbReference>
<keyword evidence="5" id="KW-1185">Reference proteome</keyword>
<evidence type="ECO:0000259" key="3">
    <source>
        <dbReference type="PROSITE" id="PS50837"/>
    </source>
</evidence>
<dbReference type="PANTHER" id="PTHR46844">
    <property type="entry name" value="SLR5058 PROTEIN"/>
    <property type="match status" value="1"/>
</dbReference>
<feature type="domain" description="NACHT" evidence="3">
    <location>
        <begin position="275"/>
        <end position="611"/>
    </location>
</feature>
<dbReference type="AlphaFoldDB" id="A0A919Q8R1"/>
<dbReference type="EMBL" id="BOOA01000003">
    <property type="protein sequence ID" value="GIH22270.1"/>
    <property type="molecule type" value="Genomic_DNA"/>
</dbReference>
<reference evidence="4" key="1">
    <citation type="submission" date="2021-01" db="EMBL/GenBank/DDBJ databases">
        <title>Whole genome shotgun sequence of Acrocarpospora phusangensis NBRC 108782.</title>
        <authorList>
            <person name="Komaki H."/>
            <person name="Tamura T."/>
        </authorList>
    </citation>
    <scope>NUCLEOTIDE SEQUENCE</scope>
    <source>
        <strain evidence="4">NBRC 108782</strain>
    </source>
</reference>
<evidence type="ECO:0000256" key="1">
    <source>
        <dbReference type="ARBA" id="ARBA00022741"/>
    </source>
</evidence>
<sequence>MPVAWETAALGLGKVVGDRALRTWLTSRSAAESRGKDLVELMRARFPDQLVRRKAERQIEDIADAVTARVLKVCAHEFPGLEDDDRLTVLAEVTQVLHRADLSDRALLTADADPVRLAQAVRAGLPGPKDLGEAASRLYEVVLDECCDCLVRIVRHLPEFQPRAATETLTRLSGLGEQIATVLERLPVRTLEAPEGTDRDTGFRRRYLEHVSQTLDVLELLGVRIERFRPRTSLSVAYISLSVSAMPGRADPVSWHAAAAEPATMRVESALGQGRRMLLRGEAGGGKSTLLRWLAITAARGGFEGELAEWNGCVPFLVKLRSYADRDLPRPEQFLDLAAGALAGLMPAGWVHRQLWSGRALLLVDGVDELTGNQRKAIKPWLRGLLAEFPAMRVVVTTRPAAARSSWLDEEGFAPAFLERMTPSDTRALVEHWHEAIRNSPDLPCPVEHLPVVQARLLSHLDGAAHLRGLAATPLLAAMLCALNLDRASELPPDRMGLYAAALEMLLERRDAERTIPSYGQVHLDRAQKIQILQELAWQLSMTNRVELPKSATLARVEKVVSAMPRVQATGVQVLGYLLDRSGVIREPVDGRIDFVHRTVQEYLTARAAAEDGDIEPLVHNAHRDQWREVVVMAAGHANAPLREELLTGLLGRMESEPRYARRLKVLVCACLETLPSVPERLREAVNGCLRDLIPPRDVGSARSLANAGQIVLHQLPTDLSGLSPAVARACVRTVCLINGPHALNVLSGYASDGRSEVIRELITDWRYFEPELYAKRVLSCANITDERLRVDTVGQLKALRHLPPQNNVIIHTPVIDDLSPLLPHRESLTSLTMSGRPTETALRTVRQLDSLTSLDIWNTKDIGFISNLHNLIALQLYQMSDVTDFEPLRGLSKLTRLHLMDAINLTRWHWLPAPDRLTSLGLSGAPIVGSMREVVSQAPSLESLFLHGYQRLTHLEALSQLSLDHLGLAGIKELDDISPLSGCVSLTSLTLDRTPVHDLRPLVALENLNYLSLGNCGLLQDLSPLAHVSRLRTLWLDNATPGLDLAPLAENSRLRVIIANEQKVGNGHLFGKRLTRVWT</sequence>
<name>A0A919Q8R1_9ACTN</name>
<evidence type="ECO:0000313" key="4">
    <source>
        <dbReference type="EMBL" id="GIH22270.1"/>
    </source>
</evidence>
<dbReference type="SUPFAM" id="SSF52540">
    <property type="entry name" value="P-loop containing nucleoside triphosphate hydrolases"/>
    <property type="match status" value="1"/>
</dbReference>
<protein>
    <submittedName>
        <fullName evidence="4">ATP-binding protein</fullName>
    </submittedName>
</protein>
<dbReference type="Gene3D" id="3.80.10.10">
    <property type="entry name" value="Ribonuclease Inhibitor"/>
    <property type="match status" value="1"/>
</dbReference>
<dbReference type="GO" id="GO:0005524">
    <property type="term" value="F:ATP binding"/>
    <property type="evidence" value="ECO:0007669"/>
    <property type="project" value="UniProtKB-KW"/>
</dbReference>
<dbReference type="Gene3D" id="3.40.50.300">
    <property type="entry name" value="P-loop containing nucleotide triphosphate hydrolases"/>
    <property type="match status" value="1"/>
</dbReference>
<evidence type="ECO:0000256" key="2">
    <source>
        <dbReference type="ARBA" id="ARBA00022840"/>
    </source>
</evidence>
<keyword evidence="2 4" id="KW-0067">ATP-binding</keyword>
<accession>A0A919Q8R1</accession>
<gene>
    <name evidence="4" type="ORF">Aph01nite_05800</name>
</gene>